<dbReference type="EMBL" id="CQPD01000012">
    <property type="protein sequence ID" value="CNT96977.1"/>
    <property type="molecule type" value="Genomic_DNA"/>
</dbReference>
<reference evidence="3 4" key="1">
    <citation type="submission" date="2015-03" db="EMBL/GenBank/DDBJ databases">
        <authorList>
            <consortium name="Pathogen Informatics"/>
        </authorList>
    </citation>
    <scope>NUCLEOTIDE SEQUENCE [LARGE SCALE GENOMIC DNA]</scope>
    <source>
        <strain evidence="2 3">A1104</strain>
        <strain evidence="1 4">D4891</strain>
    </source>
</reference>
<evidence type="ECO:0000313" key="1">
    <source>
        <dbReference type="EMBL" id="CNT96977.1"/>
    </source>
</evidence>
<sequence length="143" mass="15865">MHADFPSRLRRHCTICNASQAGRHGFYVIHPSGVAHHSAVCVTECLPGDVITDKAELLTLVYLMTTLMPDVPATTGNLKYTAHGFDTEFSLMFFDEDILHFRRFAKYAAAFWRMASSSSPSASGRFRWAISAGIACSRSEEES</sequence>
<dbReference type="Proteomes" id="UP000042394">
    <property type="component" value="Unassembled WGS sequence"/>
</dbReference>
<gene>
    <name evidence="2" type="ORF">ERS008198_03970</name>
    <name evidence="1" type="ORF">ERS008207_01483</name>
</gene>
<protein>
    <submittedName>
        <fullName evidence="1">Uncharacterized protein</fullName>
    </submittedName>
</protein>
<accession>A0A655C5D8</accession>
<proteinExistence type="predicted"/>
<name>A0A655C5D8_SALET</name>
<evidence type="ECO:0000313" key="2">
    <source>
        <dbReference type="EMBL" id="CNU95217.1"/>
    </source>
</evidence>
<organism evidence="1 4">
    <name type="scientific">Salmonella enterica subsp. enterica serovar Bovismorbificans</name>
    <dbReference type="NCBI Taxonomy" id="58097"/>
    <lineage>
        <taxon>Bacteria</taxon>
        <taxon>Pseudomonadati</taxon>
        <taxon>Pseudomonadota</taxon>
        <taxon>Gammaproteobacteria</taxon>
        <taxon>Enterobacterales</taxon>
        <taxon>Enterobacteriaceae</taxon>
        <taxon>Salmonella</taxon>
    </lineage>
</organism>
<evidence type="ECO:0000313" key="3">
    <source>
        <dbReference type="Proteomes" id="UP000041314"/>
    </source>
</evidence>
<dbReference type="AlphaFoldDB" id="A0A655C5D8"/>
<dbReference type="Proteomes" id="UP000041314">
    <property type="component" value="Unassembled WGS sequence"/>
</dbReference>
<dbReference type="EMBL" id="CQPA01000044">
    <property type="protein sequence ID" value="CNU95217.1"/>
    <property type="molecule type" value="Genomic_DNA"/>
</dbReference>
<evidence type="ECO:0000313" key="4">
    <source>
        <dbReference type="Proteomes" id="UP000042394"/>
    </source>
</evidence>